<keyword evidence="3" id="KW-1185">Reference proteome</keyword>
<evidence type="ECO:0000259" key="1">
    <source>
        <dbReference type="Pfam" id="PF12719"/>
    </source>
</evidence>
<protein>
    <recommendedName>
        <fullName evidence="1">Nuclear condensin complex subunit 3 C-terminal domain-containing protein</fullName>
    </recommendedName>
</protein>
<accession>A0A2G9UHJ6</accession>
<reference evidence="2 3" key="1">
    <citation type="submission" date="2015-09" db="EMBL/GenBank/DDBJ databases">
        <title>Draft genome of the parasitic nematode Teladorsagia circumcincta isolate WARC Sus (inbred).</title>
        <authorList>
            <person name="Mitreva M."/>
        </authorList>
    </citation>
    <scope>NUCLEOTIDE SEQUENCE [LARGE SCALE GENOMIC DNA]</scope>
    <source>
        <strain evidence="2 3">S</strain>
    </source>
</reference>
<evidence type="ECO:0000313" key="3">
    <source>
        <dbReference type="Proteomes" id="UP000230423"/>
    </source>
</evidence>
<dbReference type="Proteomes" id="UP000230423">
    <property type="component" value="Unassembled WGS sequence"/>
</dbReference>
<name>A0A2G9UHJ6_TELCI</name>
<sequence>MWAILFFSRLRSLRQMGGWPWKVLRKYDKRKGFAMSRSLHQKFQIAVCLSSKNSQVFIWAFEAAGILAMLQEDLAKEVLKKAEEGLKSNDEEFKISAINVVTDLIAVYGHNEIVNWQGARDFEEEGTESNSPFVDFLLDIIRSKVC</sequence>
<dbReference type="AlphaFoldDB" id="A0A2G9UHJ6"/>
<organism evidence="2 3">
    <name type="scientific">Teladorsagia circumcincta</name>
    <name type="common">Brown stomach worm</name>
    <name type="synonym">Ostertagia circumcincta</name>
    <dbReference type="NCBI Taxonomy" id="45464"/>
    <lineage>
        <taxon>Eukaryota</taxon>
        <taxon>Metazoa</taxon>
        <taxon>Ecdysozoa</taxon>
        <taxon>Nematoda</taxon>
        <taxon>Chromadorea</taxon>
        <taxon>Rhabditida</taxon>
        <taxon>Rhabditina</taxon>
        <taxon>Rhabditomorpha</taxon>
        <taxon>Strongyloidea</taxon>
        <taxon>Trichostrongylidae</taxon>
        <taxon>Teladorsagia</taxon>
    </lineage>
</organism>
<dbReference type="InterPro" id="IPR025977">
    <property type="entry name" value="Cnd3_C"/>
</dbReference>
<feature type="domain" description="Nuclear condensin complex subunit 3 C-terminal" evidence="1">
    <location>
        <begin position="47"/>
        <end position="143"/>
    </location>
</feature>
<dbReference type="EMBL" id="KZ346547">
    <property type="protein sequence ID" value="PIO69718.1"/>
    <property type="molecule type" value="Genomic_DNA"/>
</dbReference>
<evidence type="ECO:0000313" key="2">
    <source>
        <dbReference type="EMBL" id="PIO69718.1"/>
    </source>
</evidence>
<proteinExistence type="predicted"/>
<dbReference type="InterPro" id="IPR016024">
    <property type="entry name" value="ARM-type_fold"/>
</dbReference>
<gene>
    <name evidence="2" type="ORF">TELCIR_08453</name>
</gene>
<dbReference type="SUPFAM" id="SSF48371">
    <property type="entry name" value="ARM repeat"/>
    <property type="match status" value="1"/>
</dbReference>
<dbReference type="Pfam" id="PF12719">
    <property type="entry name" value="Cnd3"/>
    <property type="match status" value="1"/>
</dbReference>